<dbReference type="SUPFAM" id="SSF48403">
    <property type="entry name" value="Ankyrin repeat"/>
    <property type="match status" value="1"/>
</dbReference>
<dbReference type="PANTHER" id="PTHR24123">
    <property type="entry name" value="ANKYRIN REPEAT-CONTAINING"/>
    <property type="match status" value="1"/>
</dbReference>
<feature type="repeat" description="ANK" evidence="8">
    <location>
        <begin position="304"/>
        <end position="336"/>
    </location>
</feature>
<dbReference type="STRING" id="418985.A0A1V9Y044"/>
<reference evidence="10 11" key="1">
    <citation type="journal article" date="2017" name="Gigascience">
        <title>Draft genome of the honey bee ectoparasitic mite, Tropilaelaps mercedesae, is shaped by the parasitic life history.</title>
        <authorList>
            <person name="Dong X."/>
            <person name="Armstrong S.D."/>
            <person name="Xia D."/>
            <person name="Makepeace B.L."/>
            <person name="Darby A.C."/>
            <person name="Kadowaki T."/>
        </authorList>
    </citation>
    <scope>NUCLEOTIDE SEQUENCE [LARGE SCALE GENOMIC DNA]</scope>
    <source>
        <strain evidence="10">Wuxi-XJTLU</strain>
    </source>
</reference>
<feature type="repeat" description="ANK" evidence="8">
    <location>
        <begin position="337"/>
        <end position="369"/>
    </location>
</feature>
<dbReference type="GO" id="GO:0035556">
    <property type="term" value="P:intracellular signal transduction"/>
    <property type="evidence" value="ECO:0007669"/>
    <property type="project" value="InterPro"/>
</dbReference>
<dbReference type="InterPro" id="IPR036770">
    <property type="entry name" value="Ankyrin_rpt-contain_sf"/>
</dbReference>
<keyword evidence="5" id="KW-0528">Neurotoxin</keyword>
<dbReference type="InterPro" id="IPR002110">
    <property type="entry name" value="Ankyrin_rpt"/>
</dbReference>
<dbReference type="SMART" id="SM00248">
    <property type="entry name" value="ANK"/>
    <property type="match status" value="10"/>
</dbReference>
<dbReference type="InParanoid" id="A0A1V9Y044"/>
<dbReference type="OrthoDB" id="6494145at2759"/>
<dbReference type="Proteomes" id="UP000192247">
    <property type="component" value="Unassembled WGS sequence"/>
</dbReference>
<comment type="subcellular location">
    <subcellularLocation>
        <location evidence="1">Target cell membrane</location>
    </subcellularLocation>
</comment>
<evidence type="ECO:0000313" key="10">
    <source>
        <dbReference type="EMBL" id="OQR79091.1"/>
    </source>
</evidence>
<dbReference type="Gene3D" id="1.25.40.20">
    <property type="entry name" value="Ankyrin repeat-containing domain"/>
    <property type="match status" value="3"/>
</dbReference>
<keyword evidence="6 8" id="KW-0040">ANK repeat</keyword>
<evidence type="ECO:0000256" key="7">
    <source>
        <dbReference type="ARBA" id="ARBA00023298"/>
    </source>
</evidence>
<evidence type="ECO:0000256" key="8">
    <source>
        <dbReference type="PROSITE-ProRule" id="PRU00023"/>
    </source>
</evidence>
<dbReference type="PROSITE" id="PS50297">
    <property type="entry name" value="ANK_REP_REGION"/>
    <property type="match status" value="5"/>
</dbReference>
<evidence type="ECO:0000256" key="6">
    <source>
        <dbReference type="ARBA" id="ARBA00023043"/>
    </source>
</evidence>
<dbReference type="PRINTS" id="PR01415">
    <property type="entry name" value="ANKYRIN"/>
</dbReference>
<name>A0A1V9Y044_9ACAR</name>
<evidence type="ECO:0000256" key="2">
    <source>
        <dbReference type="ARBA" id="ARBA00022483"/>
    </source>
</evidence>
<dbReference type="Pfam" id="PF00023">
    <property type="entry name" value="Ank"/>
    <property type="match status" value="3"/>
</dbReference>
<dbReference type="InterPro" id="IPR051165">
    <property type="entry name" value="Multifunctional_ANK_Repeat"/>
</dbReference>
<comment type="caution">
    <text evidence="10">The sequence shown here is derived from an EMBL/GenBank/DDBJ whole genome shotgun (WGS) entry which is preliminary data.</text>
</comment>
<evidence type="ECO:0000313" key="11">
    <source>
        <dbReference type="Proteomes" id="UP000192247"/>
    </source>
</evidence>
<dbReference type="PROSITE" id="PS50225">
    <property type="entry name" value="SOCS"/>
    <property type="match status" value="1"/>
</dbReference>
<keyword evidence="3" id="KW-1052">Target cell membrane</keyword>
<dbReference type="CDD" id="cd03716">
    <property type="entry name" value="SOCS_ASB_like"/>
    <property type="match status" value="1"/>
</dbReference>
<keyword evidence="2" id="KW-0268">Exocytosis</keyword>
<keyword evidence="7" id="KW-1053">Target membrane</keyword>
<proteinExistence type="predicted"/>
<keyword evidence="5" id="KW-0638">Presynaptic neurotoxin</keyword>
<dbReference type="InterPro" id="IPR036036">
    <property type="entry name" value="SOCS_box-like_dom_sf"/>
</dbReference>
<keyword evidence="7" id="KW-0472">Membrane</keyword>
<gene>
    <name evidence="10" type="ORF">BIW11_05976</name>
</gene>
<evidence type="ECO:0000256" key="1">
    <source>
        <dbReference type="ARBA" id="ARBA00004175"/>
    </source>
</evidence>
<keyword evidence="4" id="KW-0677">Repeat</keyword>
<evidence type="ECO:0000256" key="4">
    <source>
        <dbReference type="ARBA" id="ARBA00022737"/>
    </source>
</evidence>
<feature type="repeat" description="ANK" evidence="8">
    <location>
        <begin position="476"/>
        <end position="508"/>
    </location>
</feature>
<dbReference type="SUPFAM" id="SSF158235">
    <property type="entry name" value="SOCS box-like"/>
    <property type="match status" value="1"/>
</dbReference>
<dbReference type="EMBL" id="MNPL01001496">
    <property type="protein sequence ID" value="OQR79091.1"/>
    <property type="molecule type" value="Genomic_DNA"/>
</dbReference>
<keyword evidence="11" id="KW-1185">Reference proteome</keyword>
<sequence>MMQLMAGNTNAPSCMTCDLNTTRATCRMRPSASSKLSPHDDCSCVTPSKSTSCGIEVELASSAVANRDTSAFAAVLKRAISPAHIVNSMTSSGQTVLGLAVSSANVCLVRLCLDLPSNKEIDNQPRTARSLLSSPATVVETWTTKPMRCWNRQKTSSALSIWQPSVRSPQGIDVFSSQPETSSCLSVSPERHARIRVDVNRHDFFDRAPLHYAAELDQPDILKLLIYKGALVNSSDAIGLSPLHISVFRGRLENAKLLIRSGARLNAKSVEKQTPLHMAASYGYVEICAALLAAGASVDALDSSERTPLMLAMQQHQFETIRLLIRNGANVNAKEIHGESPLVAAVWSNDVELVALLLEAGARISPADGLLQTAILHHNPTLVKALLPYIPLPLARNSVGDTPQLIAIKEKQLDIFHSLVLHGADLSSRNYIIGDTLLHCLVRSFTEPFDLSLFQSFLSLLAELNFRTFDTESYVQGETPLFCAVISGKLKFAMLLIAFGCNPNVGHAFTCKNIDVLRVARKKGSLDLVKLLVDAGYTLGPGLEPLPLPVPPELSPIEDFLTYAAKNALPLKKLVRLCLRKKIKGPLQKSVAQLPLPQTLKEYLQFAEYVDL</sequence>
<evidence type="ECO:0000256" key="3">
    <source>
        <dbReference type="ARBA" id="ARBA00022537"/>
    </source>
</evidence>
<feature type="repeat" description="ANK" evidence="8">
    <location>
        <begin position="205"/>
        <end position="237"/>
    </location>
</feature>
<feature type="repeat" description="ANK" evidence="8">
    <location>
        <begin position="238"/>
        <end position="270"/>
    </location>
</feature>
<feature type="repeat" description="ANK" evidence="8">
    <location>
        <begin position="399"/>
        <end position="431"/>
    </location>
</feature>
<dbReference type="PANTHER" id="PTHR24123:SF33">
    <property type="entry name" value="PROTEIN HOS4"/>
    <property type="match status" value="1"/>
</dbReference>
<organism evidence="10 11">
    <name type="scientific">Tropilaelaps mercedesae</name>
    <dbReference type="NCBI Taxonomy" id="418985"/>
    <lineage>
        <taxon>Eukaryota</taxon>
        <taxon>Metazoa</taxon>
        <taxon>Ecdysozoa</taxon>
        <taxon>Arthropoda</taxon>
        <taxon>Chelicerata</taxon>
        <taxon>Arachnida</taxon>
        <taxon>Acari</taxon>
        <taxon>Parasitiformes</taxon>
        <taxon>Mesostigmata</taxon>
        <taxon>Gamasina</taxon>
        <taxon>Dermanyssoidea</taxon>
        <taxon>Laelapidae</taxon>
        <taxon>Tropilaelaps</taxon>
    </lineage>
</organism>
<keyword evidence="5" id="KW-0800">Toxin</keyword>
<dbReference type="PROSITE" id="PS50088">
    <property type="entry name" value="ANK_REPEAT"/>
    <property type="match status" value="7"/>
</dbReference>
<evidence type="ECO:0000259" key="9">
    <source>
        <dbReference type="PROSITE" id="PS50225"/>
    </source>
</evidence>
<dbReference type="AlphaFoldDB" id="A0A1V9Y044"/>
<dbReference type="GO" id="GO:0044231">
    <property type="term" value="C:host cell presynaptic membrane"/>
    <property type="evidence" value="ECO:0007669"/>
    <property type="project" value="UniProtKB-KW"/>
</dbReference>
<dbReference type="Pfam" id="PF07525">
    <property type="entry name" value="SOCS_box"/>
    <property type="match status" value="1"/>
</dbReference>
<dbReference type="GO" id="GO:0006887">
    <property type="term" value="P:exocytosis"/>
    <property type="evidence" value="ECO:0007669"/>
    <property type="project" value="UniProtKB-KW"/>
</dbReference>
<dbReference type="Pfam" id="PF12796">
    <property type="entry name" value="Ank_2"/>
    <property type="match status" value="1"/>
</dbReference>
<dbReference type="GO" id="GO:0044218">
    <property type="term" value="C:other organism cell membrane"/>
    <property type="evidence" value="ECO:0007669"/>
    <property type="project" value="UniProtKB-KW"/>
</dbReference>
<dbReference type="SMART" id="SM00969">
    <property type="entry name" value="SOCS_box"/>
    <property type="match status" value="1"/>
</dbReference>
<accession>A0A1V9Y044</accession>
<evidence type="ECO:0000256" key="5">
    <source>
        <dbReference type="ARBA" id="ARBA00023028"/>
    </source>
</evidence>
<feature type="domain" description="SOCS box" evidence="9">
    <location>
        <begin position="566"/>
        <end position="610"/>
    </location>
</feature>
<dbReference type="InterPro" id="IPR001496">
    <property type="entry name" value="SOCS_box"/>
</dbReference>
<protein>
    <submittedName>
        <fullName evidence="10">Ankyrin-2-like</fullName>
    </submittedName>
</protein>
<feature type="repeat" description="ANK" evidence="8">
    <location>
        <begin position="271"/>
        <end position="303"/>
    </location>
</feature>